<protein>
    <submittedName>
        <fullName evidence="1">Uncharacterized protein</fullName>
    </submittedName>
</protein>
<accession>A0ABP9S1R0</accession>
<dbReference type="RefSeq" id="WP_059390045.1">
    <property type="nucleotide sequence ID" value="NZ_BAABKK010000003.1"/>
</dbReference>
<comment type="caution">
    <text evidence="1">The sequence shown here is derived from an EMBL/GenBank/DDBJ whole genome shotgun (WGS) entry which is preliminary data.</text>
</comment>
<reference evidence="2" key="1">
    <citation type="journal article" date="2019" name="Int. J. Syst. Evol. Microbiol.">
        <title>The Global Catalogue of Microorganisms (GCM) 10K type strain sequencing project: providing services to taxonomists for standard genome sequencing and annotation.</title>
        <authorList>
            <consortium name="The Broad Institute Genomics Platform"/>
            <consortium name="The Broad Institute Genome Sequencing Center for Infectious Disease"/>
            <person name="Wu L."/>
            <person name="Ma J."/>
        </authorList>
    </citation>
    <scope>NUCLEOTIDE SEQUENCE [LARGE SCALE GENOMIC DNA]</scope>
    <source>
        <strain evidence="2">JCM 18514</strain>
    </source>
</reference>
<name>A0ABP9S1R0_9MICC</name>
<organism evidence="1 2">
    <name type="scientific">Arthrobacter gyeryongensis</name>
    <dbReference type="NCBI Taxonomy" id="1650592"/>
    <lineage>
        <taxon>Bacteria</taxon>
        <taxon>Bacillati</taxon>
        <taxon>Actinomycetota</taxon>
        <taxon>Actinomycetes</taxon>
        <taxon>Micrococcales</taxon>
        <taxon>Micrococcaceae</taxon>
        <taxon>Arthrobacter</taxon>
    </lineage>
</organism>
<gene>
    <name evidence="1" type="ORF">GCM10023346_04480</name>
</gene>
<sequence length="108" mass="11660">MTDKLNVLVRVDIDCVRAKIAAQGRVTTQSLQALYVVVKRANALMEGLALEIDVTRARVEPDALEQLHACSRSHHLPAHIDPFQADCRLSILASAEASTTLSKASLAA</sequence>
<proteinExistence type="predicted"/>
<evidence type="ECO:0000313" key="2">
    <source>
        <dbReference type="Proteomes" id="UP001500200"/>
    </source>
</evidence>
<dbReference type="EMBL" id="BAABKK010000003">
    <property type="protein sequence ID" value="GAA5189573.1"/>
    <property type="molecule type" value="Genomic_DNA"/>
</dbReference>
<dbReference type="Proteomes" id="UP001500200">
    <property type="component" value="Unassembled WGS sequence"/>
</dbReference>
<evidence type="ECO:0000313" key="1">
    <source>
        <dbReference type="EMBL" id="GAA5189573.1"/>
    </source>
</evidence>
<keyword evidence="2" id="KW-1185">Reference proteome</keyword>